<evidence type="ECO:0000313" key="3">
    <source>
        <dbReference type="Proteomes" id="UP001596411"/>
    </source>
</evidence>
<dbReference type="RefSeq" id="WP_346060587.1">
    <property type="nucleotide sequence ID" value="NZ_BAAADR010000001.1"/>
</dbReference>
<sequence length="164" mass="17297">MAMNQGKRGLIGALAGLMLAGATAAQATDPNWQAAPSYGSVNLSAGFMPDPHRVDLSAGGSTQVNSSLGSGCAGYIHAEAPDVDLYYTAGSLPLYIHVESRTDTTLVINAPDGRWYCNDDANGLDPMVSFPKAQSGMYNIWVGVWGNSELRDATLNFTEINPGR</sequence>
<proteinExistence type="predicted"/>
<dbReference type="Proteomes" id="UP001596411">
    <property type="component" value="Unassembled WGS sequence"/>
</dbReference>
<gene>
    <name evidence="2" type="ORF">ACFQH5_12700</name>
</gene>
<accession>A0ABW2F0A4</accession>
<comment type="caution">
    <text evidence="2">The sequence shown here is derived from an EMBL/GenBank/DDBJ whole genome shotgun (WGS) entry which is preliminary data.</text>
</comment>
<dbReference type="EMBL" id="JBHSZP010000026">
    <property type="protein sequence ID" value="MFC7090408.1"/>
    <property type="molecule type" value="Genomic_DNA"/>
</dbReference>
<evidence type="ECO:0000313" key="2">
    <source>
        <dbReference type="EMBL" id="MFC7090408.1"/>
    </source>
</evidence>
<keyword evidence="3" id="KW-1185">Reference proteome</keyword>
<feature type="signal peptide" evidence="1">
    <location>
        <begin position="1"/>
        <end position="27"/>
    </location>
</feature>
<feature type="chain" id="PRO_5045299586" description="Peptidase S1" evidence="1">
    <location>
        <begin position="28"/>
        <end position="164"/>
    </location>
</feature>
<protein>
    <recommendedName>
        <fullName evidence="4">Peptidase S1</fullName>
    </recommendedName>
</protein>
<name>A0ABW2F0A4_9GAMM</name>
<evidence type="ECO:0008006" key="4">
    <source>
        <dbReference type="Google" id="ProtNLM"/>
    </source>
</evidence>
<evidence type="ECO:0000256" key="1">
    <source>
        <dbReference type="SAM" id="SignalP"/>
    </source>
</evidence>
<keyword evidence="1" id="KW-0732">Signal</keyword>
<organism evidence="2 3">
    <name type="scientific">Halomonas salifodinae</name>
    <dbReference type="NCBI Taxonomy" id="438745"/>
    <lineage>
        <taxon>Bacteria</taxon>
        <taxon>Pseudomonadati</taxon>
        <taxon>Pseudomonadota</taxon>
        <taxon>Gammaproteobacteria</taxon>
        <taxon>Oceanospirillales</taxon>
        <taxon>Halomonadaceae</taxon>
        <taxon>Halomonas</taxon>
    </lineage>
</organism>
<reference evidence="3" key="1">
    <citation type="journal article" date="2019" name="Int. J. Syst. Evol. Microbiol.">
        <title>The Global Catalogue of Microorganisms (GCM) 10K type strain sequencing project: providing services to taxonomists for standard genome sequencing and annotation.</title>
        <authorList>
            <consortium name="The Broad Institute Genomics Platform"/>
            <consortium name="The Broad Institute Genome Sequencing Center for Infectious Disease"/>
            <person name="Wu L."/>
            <person name="Ma J."/>
        </authorList>
    </citation>
    <scope>NUCLEOTIDE SEQUENCE [LARGE SCALE GENOMIC DNA]</scope>
    <source>
        <strain evidence="3">CGMCC 1.13666</strain>
    </source>
</reference>